<sequence length="222" mass="25861">MDECPGYTETGKGVVTHGNEIENDNKRAIKKFFHRLKETAGIAERTKFSKKLSDAMEHMDRYKLCLDQVSDALYKATQENGRFRVTNYKEQIALYQRQATEHRDYLQRARRALHNIRSFVQHEYWVIALQRTELDSLRREMDFAKADLGATKEPKLIESKTKAYNKAAADFEKKLTEVTSLMDGFPKIKILHVADILDWAKCTQQYHEGMAKLLDKNIKKVT</sequence>
<proteinExistence type="predicted"/>
<accession>A0A0R3PN58</accession>
<name>A0A0R3PN58_ANGCS</name>
<dbReference type="Proteomes" id="UP000267027">
    <property type="component" value="Unassembled WGS sequence"/>
</dbReference>
<evidence type="ECO:0000313" key="2">
    <source>
        <dbReference type="Proteomes" id="UP000267027"/>
    </source>
</evidence>
<evidence type="ECO:0000313" key="3">
    <source>
        <dbReference type="WBParaSite" id="ACOC_0000644401-mRNA-1"/>
    </source>
</evidence>
<reference evidence="1 2" key="2">
    <citation type="submission" date="2018-11" db="EMBL/GenBank/DDBJ databases">
        <authorList>
            <consortium name="Pathogen Informatics"/>
        </authorList>
    </citation>
    <scope>NUCLEOTIDE SEQUENCE [LARGE SCALE GENOMIC DNA]</scope>
    <source>
        <strain evidence="1 2">Costa Rica</strain>
    </source>
</reference>
<dbReference type="WBParaSite" id="ACOC_0000644401-mRNA-1">
    <property type="protein sequence ID" value="ACOC_0000644401-mRNA-1"/>
    <property type="gene ID" value="ACOC_0000644401"/>
</dbReference>
<reference evidence="3" key="1">
    <citation type="submission" date="2017-02" db="UniProtKB">
        <authorList>
            <consortium name="WormBaseParasite"/>
        </authorList>
    </citation>
    <scope>IDENTIFICATION</scope>
</reference>
<organism evidence="3">
    <name type="scientific">Angiostrongylus costaricensis</name>
    <name type="common">Nematode worm</name>
    <dbReference type="NCBI Taxonomy" id="334426"/>
    <lineage>
        <taxon>Eukaryota</taxon>
        <taxon>Metazoa</taxon>
        <taxon>Ecdysozoa</taxon>
        <taxon>Nematoda</taxon>
        <taxon>Chromadorea</taxon>
        <taxon>Rhabditida</taxon>
        <taxon>Rhabditina</taxon>
        <taxon>Rhabditomorpha</taxon>
        <taxon>Strongyloidea</taxon>
        <taxon>Metastrongylidae</taxon>
        <taxon>Angiostrongylus</taxon>
    </lineage>
</organism>
<dbReference type="OrthoDB" id="5835493at2759"/>
<dbReference type="SUPFAM" id="SSF103657">
    <property type="entry name" value="BAR/IMD domain-like"/>
    <property type="match status" value="1"/>
</dbReference>
<dbReference type="OMA" id="YETVRNC"/>
<keyword evidence="2" id="KW-1185">Reference proteome</keyword>
<dbReference type="EMBL" id="UYYA01003947">
    <property type="protein sequence ID" value="VDM58030.1"/>
    <property type="molecule type" value="Genomic_DNA"/>
</dbReference>
<dbReference type="AlphaFoldDB" id="A0A0R3PN58"/>
<evidence type="ECO:0000313" key="1">
    <source>
        <dbReference type="EMBL" id="VDM58030.1"/>
    </source>
</evidence>
<dbReference type="InterPro" id="IPR027267">
    <property type="entry name" value="AH/BAR_dom_sf"/>
</dbReference>
<gene>
    <name evidence="1" type="ORF">ACOC_LOCUS6445</name>
</gene>
<dbReference type="Gene3D" id="1.20.1270.60">
    <property type="entry name" value="Arfaptin homology (AH) domain/BAR domain"/>
    <property type="match status" value="1"/>
</dbReference>
<protein>
    <submittedName>
        <fullName evidence="3">BAR domain-containing protein</fullName>
    </submittedName>
</protein>